<keyword evidence="3" id="KW-1185">Reference proteome</keyword>
<dbReference type="AlphaFoldDB" id="A0A918V7K6"/>
<protein>
    <submittedName>
        <fullName evidence="2">Uncharacterized protein</fullName>
    </submittedName>
</protein>
<feature type="region of interest" description="Disordered" evidence="1">
    <location>
        <begin position="1"/>
        <end position="64"/>
    </location>
</feature>
<evidence type="ECO:0000313" key="2">
    <source>
        <dbReference type="EMBL" id="GGZ73017.1"/>
    </source>
</evidence>
<accession>A0A918V7K6</accession>
<dbReference type="EMBL" id="BMWH01000002">
    <property type="protein sequence ID" value="GGZ73017.1"/>
    <property type="molecule type" value="Genomic_DNA"/>
</dbReference>
<feature type="compositionally biased region" description="Basic and acidic residues" evidence="1">
    <location>
        <begin position="24"/>
        <end position="34"/>
    </location>
</feature>
<name>A0A918V7K6_9ACTN</name>
<feature type="compositionally biased region" description="Basic residues" evidence="1">
    <location>
        <begin position="42"/>
        <end position="51"/>
    </location>
</feature>
<sequence>MGAFGKIRSAFGGGRPTHWPPSTREIEQQRKAQEKAAAQSAARRRRHKALVARKGDRAGIPFDR</sequence>
<feature type="compositionally biased region" description="Basic and acidic residues" evidence="1">
    <location>
        <begin position="53"/>
        <end position="64"/>
    </location>
</feature>
<evidence type="ECO:0000256" key="1">
    <source>
        <dbReference type="SAM" id="MobiDB-lite"/>
    </source>
</evidence>
<dbReference type="RefSeq" id="WP_190055872.1">
    <property type="nucleotide sequence ID" value="NZ_BMWH01000002.1"/>
</dbReference>
<reference evidence="2" key="1">
    <citation type="journal article" date="2014" name="Int. J. Syst. Evol. Microbiol.">
        <title>Complete genome sequence of Corynebacterium casei LMG S-19264T (=DSM 44701T), isolated from a smear-ripened cheese.</title>
        <authorList>
            <consortium name="US DOE Joint Genome Institute (JGI-PGF)"/>
            <person name="Walter F."/>
            <person name="Albersmeier A."/>
            <person name="Kalinowski J."/>
            <person name="Ruckert C."/>
        </authorList>
    </citation>
    <scope>NUCLEOTIDE SEQUENCE</scope>
    <source>
        <strain evidence="2">JCM 5016</strain>
    </source>
</reference>
<evidence type="ECO:0000313" key="3">
    <source>
        <dbReference type="Proteomes" id="UP000623010"/>
    </source>
</evidence>
<dbReference type="Proteomes" id="UP000623010">
    <property type="component" value="Unassembled WGS sequence"/>
</dbReference>
<organism evidence="2 3">
    <name type="scientific">Streptomyces echinoruber</name>
    <dbReference type="NCBI Taxonomy" id="68898"/>
    <lineage>
        <taxon>Bacteria</taxon>
        <taxon>Bacillati</taxon>
        <taxon>Actinomycetota</taxon>
        <taxon>Actinomycetes</taxon>
        <taxon>Kitasatosporales</taxon>
        <taxon>Streptomycetaceae</taxon>
        <taxon>Streptomyces</taxon>
    </lineage>
</organism>
<comment type="caution">
    <text evidence="2">The sequence shown here is derived from an EMBL/GenBank/DDBJ whole genome shotgun (WGS) entry which is preliminary data.</text>
</comment>
<gene>
    <name evidence="2" type="ORF">GCM10010389_08040</name>
</gene>
<proteinExistence type="predicted"/>
<reference evidence="2" key="2">
    <citation type="submission" date="2020-09" db="EMBL/GenBank/DDBJ databases">
        <authorList>
            <person name="Sun Q."/>
            <person name="Ohkuma M."/>
        </authorList>
    </citation>
    <scope>NUCLEOTIDE SEQUENCE</scope>
    <source>
        <strain evidence="2">JCM 5016</strain>
    </source>
</reference>